<comment type="caution">
    <text evidence="1">The sequence shown here is derived from an EMBL/GenBank/DDBJ whole genome shotgun (WGS) entry which is preliminary data.</text>
</comment>
<dbReference type="PROSITE" id="PS51273">
    <property type="entry name" value="GATASE_TYPE_1"/>
    <property type="match status" value="1"/>
</dbReference>
<dbReference type="GO" id="GO:0033969">
    <property type="term" value="F:gamma-glutamyl-gamma-aminobutyrate hydrolase activity"/>
    <property type="evidence" value="ECO:0007669"/>
    <property type="project" value="TreeGrafter"/>
</dbReference>
<reference evidence="1 2" key="1">
    <citation type="submission" date="2017-11" db="EMBL/GenBank/DDBJ databases">
        <title>Draft genome sequence of magnetotactic bacterium Magnetospirillum kuznetsovii LBB-42.</title>
        <authorList>
            <person name="Grouzdev D.S."/>
            <person name="Rysina M.S."/>
            <person name="Baslerov R.V."/>
            <person name="Koziaeva V."/>
        </authorList>
    </citation>
    <scope>NUCLEOTIDE SEQUENCE [LARGE SCALE GENOMIC DNA]</scope>
    <source>
        <strain evidence="1 2">LBB-42</strain>
    </source>
</reference>
<dbReference type="PANTHER" id="PTHR43235:SF1">
    <property type="entry name" value="GLUTAMINE AMIDOTRANSFERASE PB2B2.05-RELATED"/>
    <property type="match status" value="1"/>
</dbReference>
<dbReference type="OrthoDB" id="9813383at2"/>
<keyword evidence="1" id="KW-0378">Hydrolase</keyword>
<evidence type="ECO:0000313" key="2">
    <source>
        <dbReference type="Proteomes" id="UP000251075"/>
    </source>
</evidence>
<dbReference type="PANTHER" id="PTHR43235">
    <property type="entry name" value="GLUTAMINE AMIDOTRANSFERASE PB2B2.05-RELATED"/>
    <property type="match status" value="1"/>
</dbReference>
<dbReference type="Proteomes" id="UP000251075">
    <property type="component" value="Unassembled WGS sequence"/>
</dbReference>
<dbReference type="InterPro" id="IPR011697">
    <property type="entry name" value="Peptidase_C26"/>
</dbReference>
<evidence type="ECO:0000313" key="1">
    <source>
        <dbReference type="EMBL" id="RAU22866.1"/>
    </source>
</evidence>
<dbReference type="EMBL" id="PGTO01000003">
    <property type="protein sequence ID" value="RAU22866.1"/>
    <property type="molecule type" value="Genomic_DNA"/>
</dbReference>
<gene>
    <name evidence="1" type="ORF">CU669_05645</name>
</gene>
<name>A0A364P0N8_9PROT</name>
<dbReference type="CDD" id="cd01745">
    <property type="entry name" value="GATase1_2"/>
    <property type="match status" value="1"/>
</dbReference>
<dbReference type="GO" id="GO:0006598">
    <property type="term" value="P:polyamine catabolic process"/>
    <property type="evidence" value="ECO:0007669"/>
    <property type="project" value="TreeGrafter"/>
</dbReference>
<dbReference type="InterPro" id="IPR044668">
    <property type="entry name" value="PuuD-like"/>
</dbReference>
<dbReference type="GO" id="GO:0005829">
    <property type="term" value="C:cytosol"/>
    <property type="evidence" value="ECO:0007669"/>
    <property type="project" value="TreeGrafter"/>
</dbReference>
<dbReference type="Pfam" id="PF07722">
    <property type="entry name" value="Peptidase_C26"/>
    <property type="match status" value="1"/>
</dbReference>
<protein>
    <submittedName>
        <fullName evidence="1">Gamma-glutamyl-gamma-aminobutyrate hydrolase</fullName>
    </submittedName>
</protein>
<dbReference type="InterPro" id="IPR029062">
    <property type="entry name" value="Class_I_gatase-like"/>
</dbReference>
<dbReference type="AlphaFoldDB" id="A0A364P0N8"/>
<dbReference type="Gene3D" id="3.40.50.880">
    <property type="match status" value="1"/>
</dbReference>
<accession>A0A364P0N8</accession>
<dbReference type="SUPFAM" id="SSF52317">
    <property type="entry name" value="Class I glutamine amidotransferase-like"/>
    <property type="match status" value="1"/>
</dbReference>
<dbReference type="RefSeq" id="WP_112142849.1">
    <property type="nucleotide sequence ID" value="NZ_PGTO01000003.1"/>
</dbReference>
<keyword evidence="2" id="KW-1185">Reference proteome</keyword>
<organism evidence="1 2">
    <name type="scientific">Paramagnetospirillum kuznetsovii</name>
    <dbReference type="NCBI Taxonomy" id="2053833"/>
    <lineage>
        <taxon>Bacteria</taxon>
        <taxon>Pseudomonadati</taxon>
        <taxon>Pseudomonadota</taxon>
        <taxon>Alphaproteobacteria</taxon>
        <taxon>Rhodospirillales</taxon>
        <taxon>Magnetospirillaceae</taxon>
        <taxon>Paramagnetospirillum</taxon>
    </lineage>
</organism>
<sequence length="235" mass="24724">MNPLIGITLDSEEAGGYSKSPWYALRKNYCEAVRTAGGVPILLPHHADCVDRYLALIQGLIVSGGAFDVDPALFGAAERHEAVVLKPGRTTFELALVRGALERDMPVLGICGGEQLVNVALGGSLIQHIPHAVAGGLEHEQTAPRHLPGHEVALTPGSKLAAIAGCAAIPVNSSHHQAIREVGAGCIVNAIAPDGVIEGIEMPGKRFCLGVQWHPEYNVSPADAALFRAFIEACR</sequence>
<proteinExistence type="predicted"/>